<gene>
    <name evidence="1" type="ORF">LCGC14_2480020</name>
</gene>
<feature type="non-terminal residue" evidence="1">
    <location>
        <position position="40"/>
    </location>
</feature>
<organism evidence="1">
    <name type="scientific">marine sediment metagenome</name>
    <dbReference type="NCBI Taxonomy" id="412755"/>
    <lineage>
        <taxon>unclassified sequences</taxon>
        <taxon>metagenomes</taxon>
        <taxon>ecological metagenomes</taxon>
    </lineage>
</organism>
<sequence>MNTRLLLIPLFVVLMVSLVFGQSALPCTETATTGNTLEFN</sequence>
<protein>
    <submittedName>
        <fullName evidence="1">Uncharacterized protein</fullName>
    </submittedName>
</protein>
<name>A0A0F9E1I9_9ZZZZ</name>
<proteinExistence type="predicted"/>
<dbReference type="EMBL" id="LAZR01039041">
    <property type="protein sequence ID" value="KKL17993.1"/>
    <property type="molecule type" value="Genomic_DNA"/>
</dbReference>
<dbReference type="AlphaFoldDB" id="A0A0F9E1I9"/>
<reference evidence="1" key="1">
    <citation type="journal article" date="2015" name="Nature">
        <title>Complex archaea that bridge the gap between prokaryotes and eukaryotes.</title>
        <authorList>
            <person name="Spang A."/>
            <person name="Saw J.H."/>
            <person name="Jorgensen S.L."/>
            <person name="Zaremba-Niedzwiedzka K."/>
            <person name="Martijn J."/>
            <person name="Lind A.E."/>
            <person name="van Eijk R."/>
            <person name="Schleper C."/>
            <person name="Guy L."/>
            <person name="Ettema T.J."/>
        </authorList>
    </citation>
    <scope>NUCLEOTIDE SEQUENCE</scope>
</reference>
<comment type="caution">
    <text evidence="1">The sequence shown here is derived from an EMBL/GenBank/DDBJ whole genome shotgun (WGS) entry which is preliminary data.</text>
</comment>
<evidence type="ECO:0000313" key="1">
    <source>
        <dbReference type="EMBL" id="KKL17993.1"/>
    </source>
</evidence>
<accession>A0A0F9E1I9</accession>